<reference evidence="1" key="1">
    <citation type="submission" date="2015-11" db="EMBL/GenBank/DDBJ databases">
        <title>Complete mitochondrial and plastid genomes of the freshwater brown alga Pleurocladia lacustris A. Braun and its phylogenetic placement in the Phaeophyceae.</title>
        <authorList>
            <person name="Wang X."/>
            <person name="Wehr J.D."/>
            <person name="Karol K.G."/>
        </authorList>
    </citation>
    <scope>NUCLEOTIDE SEQUENCE</scope>
    <source>
        <strain evidence="1">Sa2</strain>
        <strain evidence="2">SAG 25.93</strain>
    </source>
</reference>
<sequence>MRFNNPVLPLPYSSKKVIRPLKDYPKTNFFLFYIMEESSENFLIPCVETNLKIDIYHSLNAICHVIHTSGYASMAIGEELRVLNRIKIEISTINKVSKKKVIYKMELDHILSQEEFLKYDYLDYTKKYKQSSPLLPVKELRTLKVYHPLKKMFTRIADSNINIVSIRIYYKETLDLMKTLQRHSSLKDDQNSIK</sequence>
<organism evidence="1">
    <name type="scientific">Pleurocladia lacustris</name>
    <dbReference type="NCBI Taxonomy" id="246121"/>
    <lineage>
        <taxon>Eukaryota</taxon>
        <taxon>Sar</taxon>
        <taxon>Stramenopiles</taxon>
        <taxon>Ochrophyta</taxon>
        <taxon>PX clade</taxon>
        <taxon>Phaeophyceae</taxon>
        <taxon>Ectocarpales</taxon>
        <taxon>Chordariaceae</taxon>
        <taxon>Pleurocladia</taxon>
    </lineage>
</organism>
<proteinExistence type="predicted"/>
<dbReference type="RefSeq" id="YP_009327136.1">
    <property type="nucleotide sequence ID" value="NC_032046.1"/>
</dbReference>
<dbReference type="EMBL" id="KU164873">
    <property type="protein sequence ID" value="ANS57819.1"/>
    <property type="molecule type" value="Genomic_DNA"/>
</dbReference>
<accession>A0A1I9LW49</accession>
<geneLocation type="mitochondrion" evidence="1"/>
<evidence type="ECO:0000313" key="1">
    <source>
        <dbReference type="EMBL" id="ANS57819.1"/>
    </source>
</evidence>
<keyword evidence="1" id="KW-0496">Mitochondrion</keyword>
<dbReference type="EMBL" id="KU164874">
    <property type="protein sequence ID" value="ANS57861.1"/>
    <property type="molecule type" value="Genomic_DNA"/>
</dbReference>
<name>A0A1I9LW49_9PHAE</name>
<dbReference type="AlphaFoldDB" id="A0A1I9LW49"/>
<protein>
    <submittedName>
        <fullName evidence="1">Uncharacterized protein</fullName>
    </submittedName>
</protein>
<evidence type="ECO:0000313" key="2">
    <source>
        <dbReference type="EMBL" id="ANS57861.1"/>
    </source>
</evidence>
<dbReference type="GeneID" id="30512346"/>